<proteinExistence type="predicted"/>
<evidence type="ECO:0000256" key="1">
    <source>
        <dbReference type="SAM" id="Phobius"/>
    </source>
</evidence>
<accession>A0A2G8RL81</accession>
<evidence type="ECO:0000313" key="2">
    <source>
        <dbReference type="EMBL" id="PIL22211.1"/>
    </source>
</evidence>
<comment type="caution">
    <text evidence="2">The sequence shown here is derived from an EMBL/GenBank/DDBJ whole genome shotgun (WGS) entry which is preliminary data.</text>
</comment>
<sequence length="88" mass="9581">MRRRFVVLLQWAWCQFRRLPLILQWLFGSVCLGAFAMAAFVGNMGLALMGTAIALSGAAIGGVLGAIAVLVPWGASVVYRAKRQSRDR</sequence>
<name>A0A2G8RL81_9RHOB</name>
<keyword evidence="1" id="KW-0472">Membrane</keyword>
<dbReference type="Proteomes" id="UP000231259">
    <property type="component" value="Unassembled WGS sequence"/>
</dbReference>
<gene>
    <name evidence="2" type="ORF">P775_00360</name>
</gene>
<keyword evidence="1" id="KW-0812">Transmembrane</keyword>
<dbReference type="EMBL" id="AWWI01000010">
    <property type="protein sequence ID" value="PIL22211.1"/>
    <property type="molecule type" value="Genomic_DNA"/>
</dbReference>
<feature type="transmembrane region" description="Helical" evidence="1">
    <location>
        <begin position="53"/>
        <end position="79"/>
    </location>
</feature>
<keyword evidence="3" id="KW-1185">Reference proteome</keyword>
<evidence type="ECO:0000313" key="3">
    <source>
        <dbReference type="Proteomes" id="UP000231259"/>
    </source>
</evidence>
<keyword evidence="1" id="KW-1133">Transmembrane helix</keyword>
<feature type="transmembrane region" description="Helical" evidence="1">
    <location>
        <begin position="21"/>
        <end position="41"/>
    </location>
</feature>
<dbReference type="AlphaFoldDB" id="A0A2G8RL81"/>
<organism evidence="2 3">
    <name type="scientific">Puniceibacterium antarcticum</name>
    <dbReference type="NCBI Taxonomy" id="1206336"/>
    <lineage>
        <taxon>Bacteria</taxon>
        <taxon>Pseudomonadati</taxon>
        <taxon>Pseudomonadota</taxon>
        <taxon>Alphaproteobacteria</taxon>
        <taxon>Rhodobacterales</taxon>
        <taxon>Paracoccaceae</taxon>
        <taxon>Puniceibacterium</taxon>
    </lineage>
</organism>
<protein>
    <submittedName>
        <fullName evidence="2">Uncharacterized protein</fullName>
    </submittedName>
</protein>
<reference evidence="2 3" key="1">
    <citation type="submission" date="2013-09" db="EMBL/GenBank/DDBJ databases">
        <title>Genome sequencing of Phaeobacter antarcticus sp. nov. SM1211.</title>
        <authorList>
            <person name="Zhang X.-Y."/>
            <person name="Liu C."/>
            <person name="Chen X.-L."/>
            <person name="Xie B.-B."/>
            <person name="Qin Q.-L."/>
            <person name="Rong J.-C."/>
            <person name="Zhang Y.-Z."/>
        </authorList>
    </citation>
    <scope>NUCLEOTIDE SEQUENCE [LARGE SCALE GENOMIC DNA]</scope>
    <source>
        <strain evidence="2 3">SM1211</strain>
    </source>
</reference>